<dbReference type="EMBL" id="VTUX01000003">
    <property type="protein sequence ID" value="KAA1192615.1"/>
    <property type="molecule type" value="Genomic_DNA"/>
</dbReference>
<feature type="domain" description="SnoaL-like" evidence="1">
    <location>
        <begin position="6"/>
        <end position="118"/>
    </location>
</feature>
<dbReference type="InterPro" id="IPR037401">
    <property type="entry name" value="SnoaL-like"/>
</dbReference>
<evidence type="ECO:0000313" key="2">
    <source>
        <dbReference type="EMBL" id="KAA1192615.1"/>
    </source>
</evidence>
<organism evidence="2 3">
    <name type="scientific">Pseudohalioglobus sediminis</name>
    <dbReference type="NCBI Taxonomy" id="2606449"/>
    <lineage>
        <taxon>Bacteria</taxon>
        <taxon>Pseudomonadati</taxon>
        <taxon>Pseudomonadota</taxon>
        <taxon>Gammaproteobacteria</taxon>
        <taxon>Cellvibrionales</taxon>
        <taxon>Halieaceae</taxon>
        <taxon>Pseudohalioglobus</taxon>
    </lineage>
</organism>
<dbReference type="RefSeq" id="WP_149610898.1">
    <property type="nucleotide sequence ID" value="NZ_VTUX01000003.1"/>
</dbReference>
<evidence type="ECO:0000259" key="1">
    <source>
        <dbReference type="Pfam" id="PF13577"/>
    </source>
</evidence>
<dbReference type="CDD" id="cd00531">
    <property type="entry name" value="NTF2_like"/>
    <property type="match status" value="1"/>
</dbReference>
<name>A0A5B0X1P5_9GAMM</name>
<dbReference type="Proteomes" id="UP000323708">
    <property type="component" value="Unassembled WGS sequence"/>
</dbReference>
<gene>
    <name evidence="2" type="ORF">F0M18_08090</name>
</gene>
<dbReference type="AlphaFoldDB" id="A0A5B0X1P5"/>
<comment type="caution">
    <text evidence="2">The sequence shown here is derived from an EMBL/GenBank/DDBJ whole genome shotgun (WGS) entry which is preliminary data.</text>
</comment>
<accession>A0A5B0X1P5</accession>
<keyword evidence="3" id="KW-1185">Reference proteome</keyword>
<dbReference type="Pfam" id="PF13577">
    <property type="entry name" value="SnoaL_4"/>
    <property type="match status" value="1"/>
</dbReference>
<dbReference type="InterPro" id="IPR032710">
    <property type="entry name" value="NTF2-like_dom_sf"/>
</dbReference>
<protein>
    <submittedName>
        <fullName evidence="2">Nuclear transport factor 2 family protein</fullName>
    </submittedName>
</protein>
<sequence>MNTELLADKLLLAEMGARYCDACDRKDWDAALALFAKDAHLDASAVYGKTFDGHEQIREFFESAPDCLGHHATGFYSDVVSDTRATGRLKMLTLFKRNTFTVDYDWELNKVDDEWKIATQSFNILGKQDISPA</sequence>
<proteinExistence type="predicted"/>
<reference evidence="2 3" key="1">
    <citation type="submission" date="2019-09" db="EMBL/GenBank/DDBJ databases">
        <authorList>
            <person name="Chen X.-Y."/>
        </authorList>
    </citation>
    <scope>NUCLEOTIDE SEQUENCE [LARGE SCALE GENOMIC DNA]</scope>
    <source>
        <strain evidence="2 3">NY5</strain>
    </source>
</reference>
<dbReference type="Gene3D" id="3.10.450.50">
    <property type="match status" value="1"/>
</dbReference>
<evidence type="ECO:0000313" key="3">
    <source>
        <dbReference type="Proteomes" id="UP000323708"/>
    </source>
</evidence>
<dbReference type="SUPFAM" id="SSF54427">
    <property type="entry name" value="NTF2-like"/>
    <property type="match status" value="1"/>
</dbReference>